<organism evidence="1 2">
    <name type="scientific">Aphis craccivora</name>
    <name type="common">Cowpea aphid</name>
    <dbReference type="NCBI Taxonomy" id="307492"/>
    <lineage>
        <taxon>Eukaryota</taxon>
        <taxon>Metazoa</taxon>
        <taxon>Ecdysozoa</taxon>
        <taxon>Arthropoda</taxon>
        <taxon>Hexapoda</taxon>
        <taxon>Insecta</taxon>
        <taxon>Pterygota</taxon>
        <taxon>Neoptera</taxon>
        <taxon>Paraneoptera</taxon>
        <taxon>Hemiptera</taxon>
        <taxon>Sternorrhyncha</taxon>
        <taxon>Aphidomorpha</taxon>
        <taxon>Aphidoidea</taxon>
        <taxon>Aphididae</taxon>
        <taxon>Aphidini</taxon>
        <taxon>Aphis</taxon>
        <taxon>Aphis</taxon>
    </lineage>
</organism>
<keyword evidence="2" id="KW-1185">Reference proteome</keyword>
<evidence type="ECO:0000313" key="2">
    <source>
        <dbReference type="Proteomes" id="UP000478052"/>
    </source>
</evidence>
<dbReference type="EMBL" id="VUJU01002211">
    <property type="protein sequence ID" value="KAF0762140.1"/>
    <property type="molecule type" value="Genomic_DNA"/>
</dbReference>
<proteinExistence type="predicted"/>
<protein>
    <submittedName>
        <fullName evidence="1">Uncharacterized protein</fullName>
    </submittedName>
</protein>
<comment type="caution">
    <text evidence="1">The sequence shown here is derived from an EMBL/GenBank/DDBJ whole genome shotgun (WGS) entry which is preliminary data.</text>
</comment>
<name>A0A6G0YVT6_APHCR</name>
<sequence length="51" mass="6050">MRPIFEYISVLLDPCDCHMIKQAQRKFLRFASFLPIKTILRMTTRLLLLPA</sequence>
<reference evidence="1 2" key="1">
    <citation type="submission" date="2019-08" db="EMBL/GenBank/DDBJ databases">
        <title>Whole genome of Aphis craccivora.</title>
        <authorList>
            <person name="Voronova N.V."/>
            <person name="Shulinski R.S."/>
            <person name="Bandarenka Y.V."/>
            <person name="Zhorov D.G."/>
            <person name="Warner D."/>
        </authorList>
    </citation>
    <scope>NUCLEOTIDE SEQUENCE [LARGE SCALE GENOMIC DNA]</scope>
    <source>
        <strain evidence="1">180601</strain>
        <tissue evidence="1">Whole Body</tissue>
    </source>
</reference>
<evidence type="ECO:0000313" key="1">
    <source>
        <dbReference type="EMBL" id="KAF0762140.1"/>
    </source>
</evidence>
<accession>A0A6G0YVT6</accession>
<dbReference type="Proteomes" id="UP000478052">
    <property type="component" value="Unassembled WGS sequence"/>
</dbReference>
<gene>
    <name evidence="1" type="ORF">FWK35_00031660</name>
</gene>
<dbReference type="AlphaFoldDB" id="A0A6G0YVT6"/>